<evidence type="ECO:0000313" key="3">
    <source>
        <dbReference type="Proteomes" id="UP000673691"/>
    </source>
</evidence>
<accession>A0A8H7ZU47</accession>
<dbReference type="EMBL" id="JAEFCI010006673">
    <property type="protein sequence ID" value="KAG5459536.1"/>
    <property type="molecule type" value="Genomic_DNA"/>
</dbReference>
<keyword evidence="3" id="KW-1185">Reference proteome</keyword>
<feature type="non-terminal residue" evidence="2">
    <location>
        <position position="254"/>
    </location>
</feature>
<proteinExistence type="predicted"/>
<dbReference type="AlphaFoldDB" id="A0A8H7ZU47"/>
<evidence type="ECO:0000256" key="1">
    <source>
        <dbReference type="SAM" id="MobiDB-lite"/>
    </source>
</evidence>
<reference evidence="2 3" key="1">
    <citation type="journal article" name="Sci. Rep.">
        <title>Genome-scale phylogenetic analyses confirm Olpidium as the closest living zoosporic fungus to the non-flagellated, terrestrial fungi.</title>
        <authorList>
            <person name="Chang Y."/>
            <person name="Rochon D."/>
            <person name="Sekimoto S."/>
            <person name="Wang Y."/>
            <person name="Chovatia M."/>
            <person name="Sandor L."/>
            <person name="Salamov A."/>
            <person name="Grigoriev I.V."/>
            <person name="Stajich J.E."/>
            <person name="Spatafora J.W."/>
        </authorList>
    </citation>
    <scope>NUCLEOTIDE SEQUENCE [LARGE SCALE GENOMIC DNA]</scope>
    <source>
        <strain evidence="2">S191</strain>
    </source>
</reference>
<evidence type="ECO:0000313" key="2">
    <source>
        <dbReference type="EMBL" id="KAG5459536.1"/>
    </source>
</evidence>
<feature type="compositionally biased region" description="Gly residues" evidence="1">
    <location>
        <begin position="41"/>
        <end position="53"/>
    </location>
</feature>
<comment type="caution">
    <text evidence="2">The sequence shown here is derived from an EMBL/GenBank/DDBJ whole genome shotgun (WGS) entry which is preliminary data.</text>
</comment>
<feature type="region of interest" description="Disordered" evidence="1">
    <location>
        <begin position="37"/>
        <end position="57"/>
    </location>
</feature>
<protein>
    <submittedName>
        <fullName evidence="2">Uncharacterized protein</fullName>
    </submittedName>
</protein>
<sequence>MNLPSAVAGGPGPTITANSRQFATLYGTGQGSSQYGPYASTGGGGGGAAGPHGAGPPFFDVSPVPRLATMTAPVEHREYVPAYGGGGGRAAAAADRYHRPANQLVVIQRLGDPDYSSLSGGVDDARPWNSNRPVYTWSLPTQDDLHVLTDVVPTVDGYVHREVIPVDAESMTTSRVTNFRGKMVREVPADEILDGLPGLRTWSGDHWDPGNVAQIGIISAVMSNMGLTDLDDNLLQLKLISWLDITHNCTVDAA</sequence>
<dbReference type="Proteomes" id="UP000673691">
    <property type="component" value="Unassembled WGS sequence"/>
</dbReference>
<organism evidence="2 3">
    <name type="scientific">Olpidium bornovanus</name>
    <dbReference type="NCBI Taxonomy" id="278681"/>
    <lineage>
        <taxon>Eukaryota</taxon>
        <taxon>Fungi</taxon>
        <taxon>Fungi incertae sedis</taxon>
        <taxon>Olpidiomycota</taxon>
        <taxon>Olpidiomycotina</taxon>
        <taxon>Olpidiomycetes</taxon>
        <taxon>Olpidiales</taxon>
        <taxon>Olpidiaceae</taxon>
        <taxon>Olpidium</taxon>
    </lineage>
</organism>
<gene>
    <name evidence="2" type="ORF">BJ554DRAFT_50</name>
</gene>
<name>A0A8H7ZU47_9FUNG</name>